<dbReference type="InterPro" id="IPR013506">
    <property type="entry name" value="Topo_IIA_bsu_dom2"/>
</dbReference>
<dbReference type="InterPro" id="IPR020568">
    <property type="entry name" value="Ribosomal_Su5_D2-typ_SF"/>
</dbReference>
<feature type="site" description="Interaction with DNA" evidence="10">
    <location>
        <position position="474"/>
    </location>
</feature>
<feature type="domain" description="Toprim" evidence="11">
    <location>
        <begin position="440"/>
        <end position="554"/>
    </location>
</feature>
<dbReference type="PROSITE" id="PS50880">
    <property type="entry name" value="TOPRIM"/>
    <property type="match status" value="1"/>
</dbReference>
<dbReference type="PANTHER" id="PTHR45866:SF1">
    <property type="entry name" value="DNA GYRASE SUBUNIT B, MITOCHONDRIAL"/>
    <property type="match status" value="1"/>
</dbReference>
<dbReference type="InterPro" id="IPR011557">
    <property type="entry name" value="GyrB"/>
</dbReference>
<dbReference type="InterPro" id="IPR001241">
    <property type="entry name" value="Topo_IIA"/>
</dbReference>
<dbReference type="GO" id="GO:0046872">
    <property type="term" value="F:metal ion binding"/>
    <property type="evidence" value="ECO:0007669"/>
    <property type="project" value="UniProtKB-KW"/>
</dbReference>
<keyword evidence="8" id="KW-0238">DNA-binding</keyword>
<feature type="binding site" evidence="10">
    <location>
        <position position="519"/>
    </location>
    <ligand>
        <name>Mg(2+)</name>
        <dbReference type="ChEBI" id="CHEBI:18420"/>
        <label>1</label>
        <note>catalytic</note>
    </ligand>
</feature>
<evidence type="ECO:0000313" key="13">
    <source>
        <dbReference type="Proteomes" id="UP000305457"/>
    </source>
</evidence>
<dbReference type="InterPro" id="IPR000565">
    <property type="entry name" value="Topo_IIA_B"/>
</dbReference>
<protein>
    <recommendedName>
        <fullName evidence="10">DNA gyrase subunit B</fullName>
        <ecNumber evidence="10">5.6.2.2</ecNumber>
    </recommendedName>
</protein>
<accession>A0A5B7XUV8</accession>
<dbReference type="InterPro" id="IPR014721">
    <property type="entry name" value="Ribsml_uS5_D2-typ_fold_subgr"/>
</dbReference>
<dbReference type="InterPro" id="IPR013759">
    <property type="entry name" value="Topo_IIA_B_C"/>
</dbReference>
<evidence type="ECO:0000256" key="3">
    <source>
        <dbReference type="ARBA" id="ARBA00022723"/>
    </source>
</evidence>
<evidence type="ECO:0000256" key="7">
    <source>
        <dbReference type="ARBA" id="ARBA00023029"/>
    </source>
</evidence>
<evidence type="ECO:0000259" key="11">
    <source>
        <dbReference type="PROSITE" id="PS50880"/>
    </source>
</evidence>
<dbReference type="PRINTS" id="PR01159">
    <property type="entry name" value="DNAGYRASEB"/>
</dbReference>
<comment type="function">
    <text evidence="10">A type II topoisomerase that negatively supercoils closed circular double-stranded (ds) DNA in an ATP-dependent manner to modulate DNA topology and maintain chromosomes in an underwound state. Negative supercoiling favors strand separation, and DNA replication, transcription, recombination and repair, all of which involve strand separation. Also able to catalyze the interconversion of other topological isomers of dsDNA rings, including catenanes and knotted rings. Type II topoisomerases break and join 2 DNA strands simultaneously in an ATP-dependent manner.</text>
</comment>
<dbReference type="SMART" id="SM00433">
    <property type="entry name" value="TOP2c"/>
    <property type="match status" value="1"/>
</dbReference>
<keyword evidence="4 10" id="KW-0547">Nucleotide-binding</keyword>
<keyword evidence="10" id="KW-0963">Cytoplasm</keyword>
<dbReference type="FunFam" id="3.40.50.670:FF:000002">
    <property type="entry name" value="DNA gyrase subunit B"/>
    <property type="match status" value="1"/>
</dbReference>
<organism evidence="12 13">
    <name type="scientific">Mycoplasma nasistruthionis</name>
    <dbReference type="NCBI Taxonomy" id="353852"/>
    <lineage>
        <taxon>Bacteria</taxon>
        <taxon>Bacillati</taxon>
        <taxon>Mycoplasmatota</taxon>
        <taxon>Mollicutes</taxon>
        <taxon>Mycoplasmataceae</taxon>
        <taxon>Mycoplasma</taxon>
    </lineage>
</organism>
<dbReference type="Pfam" id="PF00204">
    <property type="entry name" value="DNA_gyraseB"/>
    <property type="match status" value="1"/>
</dbReference>
<dbReference type="InterPro" id="IPR003594">
    <property type="entry name" value="HATPase_dom"/>
</dbReference>
<evidence type="ECO:0000256" key="2">
    <source>
        <dbReference type="ARBA" id="ARBA00010708"/>
    </source>
</evidence>
<feature type="binding site" evidence="10">
    <location>
        <position position="521"/>
    </location>
    <ligand>
        <name>Mg(2+)</name>
        <dbReference type="ChEBI" id="CHEBI:18420"/>
        <label>2</label>
    </ligand>
</feature>
<dbReference type="InterPro" id="IPR002288">
    <property type="entry name" value="DNA_gyrase_B_C"/>
</dbReference>
<dbReference type="EC" id="5.6.2.2" evidence="10"/>
<dbReference type="GO" id="GO:0006261">
    <property type="term" value="P:DNA-templated DNA replication"/>
    <property type="evidence" value="ECO:0007669"/>
    <property type="project" value="UniProtKB-UniRule"/>
</dbReference>
<evidence type="ECO:0000256" key="4">
    <source>
        <dbReference type="ARBA" id="ARBA00022741"/>
    </source>
</evidence>
<comment type="subcellular location">
    <subcellularLocation>
        <location evidence="10">Cytoplasm</location>
    </subcellularLocation>
</comment>
<dbReference type="Proteomes" id="UP000305457">
    <property type="component" value="Chromosome"/>
</dbReference>
<dbReference type="Pfam" id="PF01751">
    <property type="entry name" value="Toprim"/>
    <property type="match status" value="1"/>
</dbReference>
<dbReference type="InterPro" id="IPR013760">
    <property type="entry name" value="Topo_IIA-like_dom_sf"/>
</dbReference>
<dbReference type="Gene3D" id="3.40.50.670">
    <property type="match status" value="1"/>
</dbReference>
<dbReference type="FunFam" id="3.30.565.10:FF:000002">
    <property type="entry name" value="DNA gyrase subunit B"/>
    <property type="match status" value="1"/>
</dbReference>
<comment type="miscellaneous">
    <text evidence="10">Few gyrases are as efficient as E.coli at forming negative supercoils. Not all organisms have 2 type II topoisomerases; in organisms with a single type II topoisomerase this enzyme also has to decatenate newly replicated chromosomes.</text>
</comment>
<dbReference type="GO" id="GO:0003677">
    <property type="term" value="F:DNA binding"/>
    <property type="evidence" value="ECO:0007669"/>
    <property type="project" value="UniProtKB-KW"/>
</dbReference>
<dbReference type="OrthoDB" id="9802808at2"/>
<feature type="binding site" evidence="10">
    <location>
        <position position="519"/>
    </location>
    <ligand>
        <name>Mg(2+)</name>
        <dbReference type="ChEBI" id="CHEBI:18420"/>
        <label>2</label>
    </ligand>
</feature>
<evidence type="ECO:0000256" key="6">
    <source>
        <dbReference type="ARBA" id="ARBA00022842"/>
    </source>
</evidence>
<dbReference type="RefSeq" id="WP_139591975.1">
    <property type="nucleotide sequence ID" value="NZ_CP040825.1"/>
</dbReference>
<dbReference type="SUPFAM" id="SSF56719">
    <property type="entry name" value="Type II DNA topoisomerase"/>
    <property type="match status" value="1"/>
</dbReference>
<dbReference type="GO" id="GO:0005694">
    <property type="term" value="C:chromosome"/>
    <property type="evidence" value="ECO:0007669"/>
    <property type="project" value="InterPro"/>
</dbReference>
<dbReference type="InterPro" id="IPR006171">
    <property type="entry name" value="TOPRIM_dom"/>
</dbReference>
<dbReference type="InterPro" id="IPR018522">
    <property type="entry name" value="TopoIIA_CS"/>
</dbReference>
<dbReference type="SUPFAM" id="SSF54211">
    <property type="entry name" value="Ribosomal protein S5 domain 2-like"/>
    <property type="match status" value="1"/>
</dbReference>
<dbReference type="GO" id="GO:0034335">
    <property type="term" value="F:DNA negative supercoiling activity"/>
    <property type="evidence" value="ECO:0007669"/>
    <property type="project" value="UniProtKB-ARBA"/>
</dbReference>
<evidence type="ECO:0000256" key="5">
    <source>
        <dbReference type="ARBA" id="ARBA00022840"/>
    </source>
</evidence>
<comment type="catalytic activity">
    <reaction evidence="1 10">
        <text>ATP-dependent breakage, passage and rejoining of double-stranded DNA.</text>
        <dbReference type="EC" id="5.6.2.2"/>
    </reaction>
</comment>
<proteinExistence type="inferred from homology"/>
<dbReference type="Pfam" id="PF00986">
    <property type="entry name" value="DNA_gyraseB_C"/>
    <property type="match status" value="1"/>
</dbReference>
<gene>
    <name evidence="10" type="primary">gyrB</name>
    <name evidence="12" type="ORF">FG904_00430</name>
</gene>
<dbReference type="GO" id="GO:0006265">
    <property type="term" value="P:DNA topological change"/>
    <property type="evidence" value="ECO:0007669"/>
    <property type="project" value="UniProtKB-UniRule"/>
</dbReference>
<dbReference type="GO" id="GO:0005737">
    <property type="term" value="C:cytoplasm"/>
    <property type="evidence" value="ECO:0007669"/>
    <property type="project" value="UniProtKB-SubCell"/>
</dbReference>
<dbReference type="KEGG" id="mnh:FG904_00430"/>
<keyword evidence="3 10" id="KW-0479">Metal-binding</keyword>
<feature type="site" description="Interaction with DNA" evidence="10">
    <location>
        <position position="471"/>
    </location>
</feature>
<dbReference type="CDD" id="cd03366">
    <property type="entry name" value="TOPRIM_TopoIIA_GyrB"/>
    <property type="match status" value="1"/>
</dbReference>
<name>A0A5B7XUV8_9MOLU</name>
<evidence type="ECO:0000313" key="12">
    <source>
        <dbReference type="EMBL" id="QCZ36492.1"/>
    </source>
</evidence>
<dbReference type="InterPro" id="IPR036890">
    <property type="entry name" value="HATPase_C_sf"/>
</dbReference>
<dbReference type="InterPro" id="IPR034160">
    <property type="entry name" value="TOPRIM_GyrB"/>
</dbReference>
<dbReference type="Gene3D" id="3.30.565.10">
    <property type="entry name" value="Histidine kinase-like ATPase, C-terminal domain"/>
    <property type="match status" value="1"/>
</dbReference>
<evidence type="ECO:0000256" key="1">
    <source>
        <dbReference type="ARBA" id="ARBA00000185"/>
    </source>
</evidence>
<evidence type="ECO:0000256" key="10">
    <source>
        <dbReference type="HAMAP-Rule" id="MF_01898"/>
    </source>
</evidence>
<dbReference type="PRINTS" id="PR00418">
    <property type="entry name" value="TPI2FAMILY"/>
</dbReference>
<reference evidence="12 13" key="1">
    <citation type="submission" date="2019-06" db="EMBL/GenBank/DDBJ databases">
        <title>Mycoplasma sp. 2F1A isolated from ostrich.</title>
        <authorList>
            <person name="Spergser J."/>
        </authorList>
    </citation>
    <scope>NUCLEOTIDE SEQUENCE [LARGE SCALE GENOMIC DNA]</scope>
    <source>
        <strain evidence="12 13">2F1A</strain>
    </source>
</reference>
<dbReference type="CDD" id="cd00822">
    <property type="entry name" value="TopoII_Trans_DNA_gyrase"/>
    <property type="match status" value="1"/>
</dbReference>
<evidence type="ECO:0000256" key="8">
    <source>
        <dbReference type="ARBA" id="ARBA00023125"/>
    </source>
</evidence>
<dbReference type="GO" id="GO:0005524">
    <property type="term" value="F:ATP binding"/>
    <property type="evidence" value="ECO:0007669"/>
    <property type="project" value="UniProtKB-UniRule"/>
</dbReference>
<dbReference type="PANTHER" id="PTHR45866">
    <property type="entry name" value="DNA GYRASE/TOPOISOMERASE SUBUNIT B"/>
    <property type="match status" value="1"/>
</dbReference>
<dbReference type="NCBIfam" id="NF004189">
    <property type="entry name" value="PRK05644.1"/>
    <property type="match status" value="1"/>
</dbReference>
<dbReference type="HAMAP" id="MF_01898">
    <property type="entry name" value="GyrB"/>
    <property type="match status" value="1"/>
</dbReference>
<dbReference type="PROSITE" id="PS00177">
    <property type="entry name" value="TOPOISOMERASE_II"/>
    <property type="match status" value="1"/>
</dbReference>
<dbReference type="Gene3D" id="3.30.230.10">
    <property type="match status" value="1"/>
</dbReference>
<keyword evidence="7 10" id="KW-0799">Topoisomerase</keyword>
<sequence length="656" mass="73701">MAENNQTTQKNYDASSISFLEGLEHVRKRPGMYIGSTSKPGLHHLIWEIVDNSVDEAMAGYCNKIEITITKNNSIIVEDNGRGIPVDLHPKFNISALEVVLTKLNAGGKFESDAYKVSGGLHGVGASVVNALSDSLKAWVKRQGQVYYAEFHEGGKTLQSATVIGQCDPNESGTKIEFHPDYLIMDEIPFDKNWIIDRAKQIAHLNKKLYVSVRDLRDNSFVEFEYENGVFDYVQELNAGYEKATEIIYAQGEFSADKNKNKTGEVHQVTIGVEVAMQYLSDMYRPNIISYTNNITTTEGGSHVSGFYDALLRIINNYAIKTGHIKNDNDKYTREDLTEGVSAVISIKHPDPEFEGQTKGKLGSKDVRIAVNRVFSDVFERFLDENPNAAKKILEIAAIARKGRISSAAARESARRKNVFDGGGLPGKLADCSSKNAEISELFIVEGNSAGGSAKMGRDRKTQAILPLRGKIINVEKARQEKVLSNEEVLSLITALGTGFASTFNINKLRYHKIVIMTDADVDGAHIRTLLLTFFYRYFRPLIENGFIYIAQPPLYKIQQNKTVEYAFNDEQKDAVLATLNQNQKITIQRYKGLGEMDPDQLWETTMDPERRKMLQVQIHDFQKSDTVFQTLMGDDVEPRREFIQKNAKYVKNIDL</sequence>
<dbReference type="EMBL" id="CP040825">
    <property type="protein sequence ID" value="QCZ36492.1"/>
    <property type="molecule type" value="Genomic_DNA"/>
</dbReference>
<evidence type="ECO:0000256" key="9">
    <source>
        <dbReference type="ARBA" id="ARBA00023235"/>
    </source>
</evidence>
<dbReference type="CDD" id="cd16928">
    <property type="entry name" value="HATPase_GyrB-like"/>
    <property type="match status" value="1"/>
</dbReference>
<comment type="similarity">
    <text evidence="2 10">Belongs to the type II topoisomerase GyrB family.</text>
</comment>
<feature type="binding site" evidence="10">
    <location>
        <position position="446"/>
    </location>
    <ligand>
        <name>Mg(2+)</name>
        <dbReference type="ChEBI" id="CHEBI:18420"/>
        <label>1</label>
        <note>catalytic</note>
    </ligand>
</feature>
<comment type="cofactor">
    <cofactor evidence="10">
        <name>Mg(2+)</name>
        <dbReference type="ChEBI" id="CHEBI:18420"/>
    </cofactor>
    <cofactor evidence="10">
        <name>Mn(2+)</name>
        <dbReference type="ChEBI" id="CHEBI:29035"/>
    </cofactor>
    <cofactor evidence="10">
        <name>Ca(2+)</name>
        <dbReference type="ChEBI" id="CHEBI:29108"/>
    </cofactor>
    <text evidence="10">Binds two Mg(2+) per subunit. The magnesium ions form salt bridges with both the protein and the DNA. Can also accept other divalent metal cations, such as Mn(2+) or Ca(2+).</text>
</comment>
<keyword evidence="5 10" id="KW-0067">ATP-binding</keyword>
<keyword evidence="9 10" id="KW-0413">Isomerase</keyword>
<comment type="subunit">
    <text evidence="10">Heterotetramer, composed of two GyrA and two GyrB chains. In the heterotetramer, GyrA contains the active site tyrosine that forms a transient covalent intermediate with DNA, while GyrB binds cofactors and catalyzes ATP hydrolysis.</text>
</comment>
<dbReference type="SMART" id="SM00387">
    <property type="entry name" value="HATPase_c"/>
    <property type="match status" value="1"/>
</dbReference>
<dbReference type="SUPFAM" id="SSF55874">
    <property type="entry name" value="ATPase domain of HSP90 chaperone/DNA topoisomerase II/histidine kinase"/>
    <property type="match status" value="1"/>
</dbReference>
<dbReference type="AlphaFoldDB" id="A0A5B7XUV8"/>
<dbReference type="Pfam" id="PF02518">
    <property type="entry name" value="HATPase_c"/>
    <property type="match status" value="1"/>
</dbReference>
<keyword evidence="6 10" id="KW-0460">Magnesium</keyword>